<dbReference type="EMBL" id="BLWD01000001">
    <property type="protein sequence ID" value="GFN06721.1"/>
    <property type="molecule type" value="Genomic_DNA"/>
</dbReference>
<dbReference type="SUPFAM" id="SSF81901">
    <property type="entry name" value="HCP-like"/>
    <property type="match status" value="1"/>
</dbReference>
<reference evidence="1 2" key="1">
    <citation type="submission" date="2020-05" db="EMBL/GenBank/DDBJ databases">
        <title>Whole genome shotgun sequence of Streptomyces microflavus NBRC 13062.</title>
        <authorList>
            <person name="Komaki H."/>
            <person name="Tamura T."/>
        </authorList>
    </citation>
    <scope>NUCLEOTIDE SEQUENCE [LARGE SCALE GENOMIC DNA]</scope>
    <source>
        <strain evidence="1 2">NBRC 13062</strain>
    </source>
</reference>
<evidence type="ECO:0000313" key="1">
    <source>
        <dbReference type="EMBL" id="GFN06721.1"/>
    </source>
</evidence>
<organism evidence="1 2">
    <name type="scientific">Streptomyces microflavus</name>
    <name type="common">Streptomyces lipmanii</name>
    <dbReference type="NCBI Taxonomy" id="1919"/>
    <lineage>
        <taxon>Bacteria</taxon>
        <taxon>Bacillati</taxon>
        <taxon>Actinomycetota</taxon>
        <taxon>Actinomycetes</taxon>
        <taxon>Kitasatosporales</taxon>
        <taxon>Streptomycetaceae</taxon>
        <taxon>Streptomyces</taxon>
    </lineage>
</organism>
<dbReference type="Proteomes" id="UP000498740">
    <property type="component" value="Unassembled WGS sequence"/>
</dbReference>
<dbReference type="InterPro" id="IPR011990">
    <property type="entry name" value="TPR-like_helical_dom_sf"/>
</dbReference>
<gene>
    <name evidence="1" type="ORF">Smic_52770</name>
</gene>
<protein>
    <recommendedName>
        <fullName evidence="3">TPR repeat</fullName>
    </recommendedName>
</protein>
<evidence type="ECO:0008006" key="3">
    <source>
        <dbReference type="Google" id="ProtNLM"/>
    </source>
</evidence>
<evidence type="ECO:0000313" key="2">
    <source>
        <dbReference type="Proteomes" id="UP000498740"/>
    </source>
</evidence>
<dbReference type="Gene3D" id="1.25.40.10">
    <property type="entry name" value="Tetratricopeptide repeat domain"/>
    <property type="match status" value="1"/>
</dbReference>
<name>A0A7J0CW08_STRMI</name>
<accession>A0A7J0CW08</accession>
<comment type="caution">
    <text evidence="1">The sequence shown here is derived from an EMBL/GenBank/DDBJ whole genome shotgun (WGS) entry which is preliminary data.</text>
</comment>
<proteinExistence type="predicted"/>
<dbReference type="AlphaFoldDB" id="A0A7J0CW08"/>
<sequence>MTKHKGKRKFREHLEALFAAAGSPKPAAICSASRDRLGRSSLSVQRISDWRSGKHTPTNKLFREFLRAVDSLARQRNFALPAALADPAVWDRLLRAARAKTPTPPQEESRQITVGAVRIPIRPVAESDPLELGVHRTSRLEGAPPLPAYVPRDADSTVSAQLAEARETGGFVLLVGESTAGKSRCAFEAVRRELPDHWIVAPPAASDLSPVLAHVSLPRPGHRRWVLWLDDLDRFLLPGGLDQGMLSALLEQRVVVMATMRSEVYGNYSERALRGMDADVASVRRLGSRVLNLIEPLVLDRQWSETEMGRLRAHLANPNSDKRLADAAHHHGVHGIAEYLAAGPKLLEEFLTTRRQPKGHPRGAALVQAAIDLARAGISTPLPAETLLNLSTCYLSAGDASRLQAESPEQALVWATETQFGVAGMLVATDTTEAWRPFDYLVDAVASAVEATAIPDEVWEAAVTHANGGSELLPVGRSAFRFGRLVLAERCFSPLAARGNHVAMHDLGFVQRERRPEHTWSSWYRTVSETGTPLQARTLGALHEIEGRWDEAVACYERAADQGDALAMRLRGVIAQRHRQNDEAHKWYVRAAEGGDAVAIAFFNQPEIYRPEMGHGLGSETWDPNVEWDEEDEEPWQMTARTSRILSCNLEILADMAHDELNELGDQPVSPNSFGIFFALLPASTWNQPRHWRRRALRALDDLNEDITLGRSPQPRCAAEELALHFALESASAMTCDEPDLVAEFTQGLPEQQGDYDWDVCSDLLFQDHDVLFLYDPMMQGLEHPDNPLNQRMGIGDLRPEGWFEEFGNVSPRDPSRGFTH</sequence>